<feature type="region of interest" description="Disordered" evidence="2">
    <location>
        <begin position="112"/>
        <end position="133"/>
    </location>
</feature>
<gene>
    <name evidence="5" type="ORF">CC86DRAFT_402522</name>
</gene>
<evidence type="ECO:0000313" key="6">
    <source>
        <dbReference type="Proteomes" id="UP000799424"/>
    </source>
</evidence>
<reference evidence="5" key="1">
    <citation type="journal article" date="2020" name="Stud. Mycol.">
        <title>101 Dothideomycetes genomes: a test case for predicting lifestyles and emergence of pathogens.</title>
        <authorList>
            <person name="Haridas S."/>
            <person name="Albert R."/>
            <person name="Binder M."/>
            <person name="Bloem J."/>
            <person name="Labutti K."/>
            <person name="Salamov A."/>
            <person name="Andreopoulos B."/>
            <person name="Baker S."/>
            <person name="Barry K."/>
            <person name="Bills G."/>
            <person name="Bluhm B."/>
            <person name="Cannon C."/>
            <person name="Castanera R."/>
            <person name="Culley D."/>
            <person name="Daum C."/>
            <person name="Ezra D."/>
            <person name="Gonzalez J."/>
            <person name="Henrissat B."/>
            <person name="Kuo A."/>
            <person name="Liang C."/>
            <person name="Lipzen A."/>
            <person name="Lutzoni F."/>
            <person name="Magnuson J."/>
            <person name="Mondo S."/>
            <person name="Nolan M."/>
            <person name="Ohm R."/>
            <person name="Pangilinan J."/>
            <person name="Park H.-J."/>
            <person name="Ramirez L."/>
            <person name="Alfaro M."/>
            <person name="Sun H."/>
            <person name="Tritt A."/>
            <person name="Yoshinaga Y."/>
            <person name="Zwiers L.-H."/>
            <person name="Turgeon B."/>
            <person name="Goodwin S."/>
            <person name="Spatafora J."/>
            <person name="Crous P."/>
            <person name="Grigoriev I."/>
        </authorList>
    </citation>
    <scope>NUCLEOTIDE SEQUENCE</scope>
    <source>
        <strain evidence="5">CBS 113818</strain>
    </source>
</reference>
<dbReference type="OrthoDB" id="8922241at2759"/>
<feature type="domain" description="C2H2-type" evidence="4">
    <location>
        <begin position="559"/>
        <end position="587"/>
    </location>
</feature>
<dbReference type="PROSITE" id="PS00028">
    <property type="entry name" value="ZINC_FINGER_C2H2_1"/>
    <property type="match status" value="1"/>
</dbReference>
<keyword evidence="1" id="KW-0863">Zinc-finger</keyword>
<evidence type="ECO:0000256" key="1">
    <source>
        <dbReference type="PROSITE-ProRule" id="PRU00042"/>
    </source>
</evidence>
<organism evidence="5 6">
    <name type="scientific">Ophiobolus disseminans</name>
    <dbReference type="NCBI Taxonomy" id="1469910"/>
    <lineage>
        <taxon>Eukaryota</taxon>
        <taxon>Fungi</taxon>
        <taxon>Dikarya</taxon>
        <taxon>Ascomycota</taxon>
        <taxon>Pezizomycotina</taxon>
        <taxon>Dothideomycetes</taxon>
        <taxon>Pleosporomycetidae</taxon>
        <taxon>Pleosporales</taxon>
        <taxon>Pleosporineae</taxon>
        <taxon>Phaeosphaeriaceae</taxon>
        <taxon>Ophiobolus</taxon>
    </lineage>
</organism>
<keyword evidence="1" id="KW-0479">Metal-binding</keyword>
<sequence>MAVIPRSTDVAANPDNGVATLTMVATTVGITVAITLLGVLLIFLCIRQWQRRLVPTEESALKSRPFDPNEASLPQFLWVEEQRADHNQLCNAEEPSLPELLWREMQLADERGRYGSRRSQTRVKGAPPPYQPPNYIPPVRSFPAFHHQASPVLVPPDPVQAASHEVDPVQMPGLDKKSLLKYLTRPPSKRSAPLTVAPVHTDIEYHGHNELSKLSKPAAYVNPWEVEYSPNPVLFPHLDSSAGSGSPSLRQSMKRLMRSISTNKSIPKETAVKDNQVHPADTLSDSVEAYQISESTPESAQLPFYLESDMSRSRRESQTNHCSPQANQEQEQVDAETSSFMNPSFDLHMPGRLAAPNRSSRQRIALETYIASANIGSPGLDEEIPRPSQTPQNATPLLSDEEAARFANTQIIAASRLQQIKFFSKFCNPETRSISTNVENGYAHANEFSGATASSSDSLYADPSYGSPSSYSSAISAESSSPQSGASTMSSFTSVSTGASSTSGTGQSATAHLIALVADAIVNSTQSSNSRYPCPNCKLDFRTPGLRKKHHDRKHNLRYTCVECFVAFGLRKDLERHDHTVHRGRFRSLQTFCCTNAGCATPEKEFTRKDNFLRHVDRCRQATATRDTVA</sequence>
<evidence type="ECO:0000256" key="3">
    <source>
        <dbReference type="SAM" id="Phobius"/>
    </source>
</evidence>
<evidence type="ECO:0000313" key="5">
    <source>
        <dbReference type="EMBL" id="KAF2830484.1"/>
    </source>
</evidence>
<dbReference type="GO" id="GO:0008270">
    <property type="term" value="F:zinc ion binding"/>
    <property type="evidence" value="ECO:0007669"/>
    <property type="project" value="UniProtKB-KW"/>
</dbReference>
<keyword evidence="3" id="KW-0472">Membrane</keyword>
<keyword evidence="6" id="KW-1185">Reference proteome</keyword>
<feature type="compositionally biased region" description="Polar residues" evidence="2">
    <location>
        <begin position="319"/>
        <end position="332"/>
    </location>
</feature>
<feature type="region of interest" description="Disordered" evidence="2">
    <location>
        <begin position="471"/>
        <end position="503"/>
    </location>
</feature>
<proteinExistence type="predicted"/>
<feature type="region of interest" description="Disordered" evidence="2">
    <location>
        <begin position="310"/>
        <end position="332"/>
    </location>
</feature>
<evidence type="ECO:0000256" key="2">
    <source>
        <dbReference type="SAM" id="MobiDB-lite"/>
    </source>
</evidence>
<keyword evidence="3" id="KW-0812">Transmembrane</keyword>
<dbReference type="Gene3D" id="3.30.160.60">
    <property type="entry name" value="Classic Zinc Finger"/>
    <property type="match status" value="1"/>
</dbReference>
<dbReference type="Proteomes" id="UP000799424">
    <property type="component" value="Unassembled WGS sequence"/>
</dbReference>
<feature type="transmembrane region" description="Helical" evidence="3">
    <location>
        <begin position="20"/>
        <end position="46"/>
    </location>
</feature>
<protein>
    <recommendedName>
        <fullName evidence="4">C2H2-type domain-containing protein</fullName>
    </recommendedName>
</protein>
<accession>A0A6A7AC89</accession>
<dbReference type="AlphaFoldDB" id="A0A6A7AC89"/>
<keyword evidence="1" id="KW-0862">Zinc</keyword>
<dbReference type="SMART" id="SM00355">
    <property type="entry name" value="ZnF_C2H2"/>
    <property type="match status" value="3"/>
</dbReference>
<dbReference type="EMBL" id="MU006219">
    <property type="protein sequence ID" value="KAF2830484.1"/>
    <property type="molecule type" value="Genomic_DNA"/>
</dbReference>
<dbReference type="PROSITE" id="PS50157">
    <property type="entry name" value="ZINC_FINGER_C2H2_2"/>
    <property type="match status" value="1"/>
</dbReference>
<name>A0A6A7AC89_9PLEO</name>
<evidence type="ECO:0000259" key="4">
    <source>
        <dbReference type="PROSITE" id="PS50157"/>
    </source>
</evidence>
<dbReference type="InterPro" id="IPR013087">
    <property type="entry name" value="Znf_C2H2_type"/>
</dbReference>
<keyword evidence="3" id="KW-1133">Transmembrane helix</keyword>